<dbReference type="STRING" id="882082.SaccyDRAFT_1680"/>
<feature type="transmembrane region" description="Helical" evidence="2">
    <location>
        <begin position="141"/>
        <end position="161"/>
    </location>
</feature>
<proteinExistence type="predicted"/>
<evidence type="ECO:0000256" key="2">
    <source>
        <dbReference type="SAM" id="Phobius"/>
    </source>
</evidence>
<sequence>MTAPGDGDDRVRAAEEDFVTTTDTDSRHATPESAPRFERPLRPLPDPRRVVRDADGSTVTNGVIGLVFSATGPIAVILTVGVQGGLSPTQLASWIFGVFFLNGILTVLASWLYRQPLAFFWTIPGTVVVGGSLDHLAWPEVVGAFVVTAALVLVVGLTGWVRTAMAALPMPIVMAMVAAVFLRFGLDLIASLGADPLVAVPMVAAFLLLSGLPSLGRRVPPILGALVVGAVTVVAADRFAPVASGTGWFAQPVLQLPQWSWQAVVELVVPLAVTVLVVQNGQGVAVLRQAGHAPPVNVATVACGIWSAVAALVGAVSTCLTGPTNALLTASGERRRQYTAGIVCGLLAAVTGLLAPAFVRLMLATPEAFVAVLGGLAMLRALQNAFVTAFRTHFTLGALVAFLVTLSDVTPLNISSAFWGLVAGVAVSALLERADFVRTRRSAGTGA</sequence>
<feature type="compositionally biased region" description="Basic and acidic residues" evidence="1">
    <location>
        <begin position="24"/>
        <end position="48"/>
    </location>
</feature>
<dbReference type="HOGENOM" id="CLU_041268_2_1_11"/>
<gene>
    <name evidence="3" type="ORF">SaccyDRAFT_1680</name>
</gene>
<keyword evidence="2" id="KW-1133">Transmembrane helix</keyword>
<feature type="region of interest" description="Disordered" evidence="1">
    <location>
        <begin position="1"/>
        <end position="48"/>
    </location>
</feature>
<feature type="transmembrane region" description="Helical" evidence="2">
    <location>
        <begin position="361"/>
        <end position="379"/>
    </location>
</feature>
<evidence type="ECO:0000256" key="1">
    <source>
        <dbReference type="SAM" id="MobiDB-lite"/>
    </source>
</evidence>
<feature type="transmembrane region" description="Helical" evidence="2">
    <location>
        <begin position="412"/>
        <end position="431"/>
    </location>
</feature>
<keyword evidence="2" id="KW-0812">Transmembrane</keyword>
<dbReference type="GO" id="GO:0042925">
    <property type="term" value="F:benzoate transmembrane transporter activity"/>
    <property type="evidence" value="ECO:0007669"/>
    <property type="project" value="InterPro"/>
</dbReference>
<keyword evidence="4" id="KW-1185">Reference proteome</keyword>
<keyword evidence="2" id="KW-0472">Membrane</keyword>
<accession>H5XH93</accession>
<reference evidence="3 4" key="1">
    <citation type="submission" date="2011-11" db="EMBL/GenBank/DDBJ databases">
        <title>The Noncontiguous Finished sequence of Saccharomonospora cyanea NA-134.</title>
        <authorList>
            <consortium name="US DOE Joint Genome Institute"/>
            <person name="Lucas S."/>
            <person name="Han J."/>
            <person name="Lapidus A."/>
            <person name="Cheng J.-F."/>
            <person name="Goodwin L."/>
            <person name="Pitluck S."/>
            <person name="Peters L."/>
            <person name="Ovchinnikova G."/>
            <person name="Lu M."/>
            <person name="Detter J.C."/>
            <person name="Han C."/>
            <person name="Tapia R."/>
            <person name="Land M."/>
            <person name="Hauser L."/>
            <person name="Kyrpides N."/>
            <person name="Ivanova N."/>
            <person name="Pagani I."/>
            <person name="Brambilla E.-M."/>
            <person name="Klenk H.-P."/>
            <person name="Woyke T."/>
        </authorList>
    </citation>
    <scope>NUCLEOTIDE SEQUENCE [LARGE SCALE GENOMIC DNA]</scope>
    <source>
        <strain evidence="3 4">NA-134</strain>
    </source>
</reference>
<feature type="transmembrane region" description="Helical" evidence="2">
    <location>
        <begin position="168"/>
        <end position="186"/>
    </location>
</feature>
<dbReference type="PANTHER" id="PTHR30199">
    <property type="entry name" value="MFS FAMILY TRANSPORTER, PREDICTED SUBSTRATE BENZOATE"/>
    <property type="match status" value="1"/>
</dbReference>
<evidence type="ECO:0000313" key="4">
    <source>
        <dbReference type="Proteomes" id="UP000002791"/>
    </source>
</evidence>
<dbReference type="Proteomes" id="UP000002791">
    <property type="component" value="Chromosome"/>
</dbReference>
<dbReference type="eggNOG" id="COG3135">
    <property type="taxonomic scope" value="Bacteria"/>
</dbReference>
<feature type="transmembrane region" description="Helical" evidence="2">
    <location>
        <begin position="94"/>
        <end position="113"/>
    </location>
</feature>
<feature type="transmembrane region" description="Helical" evidence="2">
    <location>
        <begin position="198"/>
        <end position="215"/>
    </location>
</feature>
<feature type="transmembrane region" description="Helical" evidence="2">
    <location>
        <begin position="62"/>
        <end position="82"/>
    </location>
</feature>
<dbReference type="EMBL" id="CM001440">
    <property type="protein sequence ID" value="EHR60578.1"/>
    <property type="molecule type" value="Genomic_DNA"/>
</dbReference>
<feature type="transmembrane region" description="Helical" evidence="2">
    <location>
        <begin position="222"/>
        <end position="239"/>
    </location>
</feature>
<protein>
    <submittedName>
        <fullName evidence="3">Uncharacterized protein involved in benzoate metabolism</fullName>
    </submittedName>
</protein>
<evidence type="ECO:0000313" key="3">
    <source>
        <dbReference type="EMBL" id="EHR60578.1"/>
    </source>
</evidence>
<name>H5XH93_9PSEU</name>
<dbReference type="InterPro" id="IPR004711">
    <property type="entry name" value="Benzoate_Transporter"/>
</dbReference>
<feature type="transmembrane region" description="Helical" evidence="2">
    <location>
        <begin position="338"/>
        <end position="355"/>
    </location>
</feature>
<feature type="transmembrane region" description="Helical" evidence="2">
    <location>
        <begin position="259"/>
        <end position="278"/>
    </location>
</feature>
<dbReference type="Pfam" id="PF03594">
    <property type="entry name" value="BenE"/>
    <property type="match status" value="1"/>
</dbReference>
<organism evidence="3 4">
    <name type="scientific">Saccharomonospora cyanea NA-134</name>
    <dbReference type="NCBI Taxonomy" id="882082"/>
    <lineage>
        <taxon>Bacteria</taxon>
        <taxon>Bacillati</taxon>
        <taxon>Actinomycetota</taxon>
        <taxon>Actinomycetes</taxon>
        <taxon>Pseudonocardiales</taxon>
        <taxon>Pseudonocardiaceae</taxon>
        <taxon>Saccharomonospora</taxon>
    </lineage>
</organism>
<dbReference type="PANTHER" id="PTHR30199:SF0">
    <property type="entry name" value="INNER MEMBRANE PROTEIN YDCO"/>
    <property type="match status" value="1"/>
</dbReference>
<dbReference type="AlphaFoldDB" id="H5XH93"/>
<dbReference type="GO" id="GO:0005886">
    <property type="term" value="C:plasma membrane"/>
    <property type="evidence" value="ECO:0007669"/>
    <property type="project" value="TreeGrafter"/>
</dbReference>